<accession>A0A937CL02</accession>
<dbReference type="Proteomes" id="UP000633219">
    <property type="component" value="Unassembled WGS sequence"/>
</dbReference>
<dbReference type="EMBL" id="JAEQNC010000005">
    <property type="protein sequence ID" value="MBL0372665.1"/>
    <property type="molecule type" value="Genomic_DNA"/>
</dbReference>
<gene>
    <name evidence="4" type="ORF">JJB09_11555</name>
</gene>
<dbReference type="GO" id="GO:0016747">
    <property type="term" value="F:acyltransferase activity, transferring groups other than amino-acyl groups"/>
    <property type="evidence" value="ECO:0007669"/>
    <property type="project" value="InterPro"/>
</dbReference>
<dbReference type="PANTHER" id="PTHR43420">
    <property type="entry name" value="ACETYLTRANSFERASE"/>
    <property type="match status" value="1"/>
</dbReference>
<protein>
    <submittedName>
        <fullName evidence="4">GNAT family N-acetyltransferase</fullName>
    </submittedName>
</protein>
<evidence type="ECO:0000256" key="2">
    <source>
        <dbReference type="ARBA" id="ARBA00023315"/>
    </source>
</evidence>
<feature type="domain" description="N-acetyltransferase" evidence="3">
    <location>
        <begin position="17"/>
        <end position="168"/>
    </location>
</feature>
<proteinExistence type="predicted"/>
<dbReference type="InterPro" id="IPR000182">
    <property type="entry name" value="GNAT_dom"/>
</dbReference>
<dbReference type="InterPro" id="IPR016181">
    <property type="entry name" value="Acyl_CoA_acyltransferase"/>
</dbReference>
<organism evidence="4 5">
    <name type="scientific">Rhizobium setariae</name>
    <dbReference type="NCBI Taxonomy" id="2801340"/>
    <lineage>
        <taxon>Bacteria</taxon>
        <taxon>Pseudomonadati</taxon>
        <taxon>Pseudomonadota</taxon>
        <taxon>Alphaproteobacteria</taxon>
        <taxon>Hyphomicrobiales</taxon>
        <taxon>Rhizobiaceae</taxon>
        <taxon>Rhizobium/Agrobacterium group</taxon>
        <taxon>Rhizobium</taxon>
    </lineage>
</organism>
<sequence length="168" mass="18425">MNPVTLLESLFARKAEFDVFPAGADDCLDFSILHGERFFRRWGDGEFHSLMTQSNVFGFSARITSGNPASLGGFVLAREVAGEAEILTIAVSGKYPRRGLGWRLMLAAIRETKARGGETMFLEVDEGNAAAIGLYRKLGFKQVAERKGYFAGPTGEKATALVMRLDLR</sequence>
<dbReference type="AlphaFoldDB" id="A0A937CL02"/>
<comment type="caution">
    <text evidence="4">The sequence shown here is derived from an EMBL/GenBank/DDBJ whole genome shotgun (WGS) entry which is preliminary data.</text>
</comment>
<dbReference type="PANTHER" id="PTHR43420:SF12">
    <property type="entry name" value="N-ACETYLTRANSFERASE DOMAIN-CONTAINING PROTEIN"/>
    <property type="match status" value="1"/>
</dbReference>
<evidence type="ECO:0000313" key="4">
    <source>
        <dbReference type="EMBL" id="MBL0372665.1"/>
    </source>
</evidence>
<keyword evidence="2" id="KW-0012">Acyltransferase</keyword>
<dbReference type="CDD" id="cd04301">
    <property type="entry name" value="NAT_SF"/>
    <property type="match status" value="1"/>
</dbReference>
<name>A0A937CL02_9HYPH</name>
<evidence type="ECO:0000256" key="1">
    <source>
        <dbReference type="ARBA" id="ARBA00022679"/>
    </source>
</evidence>
<evidence type="ECO:0000259" key="3">
    <source>
        <dbReference type="PROSITE" id="PS51186"/>
    </source>
</evidence>
<dbReference type="SUPFAM" id="SSF55729">
    <property type="entry name" value="Acyl-CoA N-acyltransferases (Nat)"/>
    <property type="match status" value="1"/>
</dbReference>
<reference evidence="4" key="1">
    <citation type="submission" date="2021-01" db="EMBL/GenBank/DDBJ databases">
        <title>Rhizobium sp. strain KVB221 16S ribosomal RNA gene Genome sequencing and assembly.</title>
        <authorList>
            <person name="Kang M."/>
        </authorList>
    </citation>
    <scope>NUCLEOTIDE SEQUENCE</scope>
    <source>
        <strain evidence="4">KVB221</strain>
    </source>
</reference>
<keyword evidence="1" id="KW-0808">Transferase</keyword>
<dbReference type="Pfam" id="PF00583">
    <property type="entry name" value="Acetyltransf_1"/>
    <property type="match status" value="1"/>
</dbReference>
<dbReference type="Gene3D" id="3.40.630.30">
    <property type="match status" value="1"/>
</dbReference>
<dbReference type="InterPro" id="IPR050680">
    <property type="entry name" value="YpeA/RimI_acetyltransf"/>
</dbReference>
<dbReference type="PROSITE" id="PS51186">
    <property type="entry name" value="GNAT"/>
    <property type="match status" value="1"/>
</dbReference>
<evidence type="ECO:0000313" key="5">
    <source>
        <dbReference type="Proteomes" id="UP000633219"/>
    </source>
</evidence>
<keyword evidence="5" id="KW-1185">Reference proteome</keyword>